<evidence type="ECO:0000256" key="1">
    <source>
        <dbReference type="ARBA" id="ARBA00008894"/>
    </source>
</evidence>
<protein>
    <recommendedName>
        <fullName evidence="15">AAA+ ATPase domain-containing protein</fullName>
    </recommendedName>
</protein>
<evidence type="ECO:0000256" key="4">
    <source>
        <dbReference type="ARBA" id="ARBA00022741"/>
    </source>
</evidence>
<dbReference type="InterPro" id="IPR041118">
    <property type="entry name" value="Rx_N"/>
</dbReference>
<evidence type="ECO:0000259" key="11">
    <source>
        <dbReference type="Pfam" id="PF25019"/>
    </source>
</evidence>
<dbReference type="Gene3D" id="3.80.10.10">
    <property type="entry name" value="Ribonuclease Inhibitor"/>
    <property type="match status" value="3"/>
</dbReference>
<evidence type="ECO:0000259" key="8">
    <source>
        <dbReference type="Pfam" id="PF00931"/>
    </source>
</evidence>
<dbReference type="InterPro" id="IPR036388">
    <property type="entry name" value="WH-like_DNA-bd_sf"/>
</dbReference>
<dbReference type="Gene3D" id="1.10.10.10">
    <property type="entry name" value="Winged helix-like DNA-binding domain superfamily/Winged helix DNA-binding domain"/>
    <property type="match status" value="1"/>
</dbReference>
<feature type="domain" description="Disease resistance N-terminal" evidence="9">
    <location>
        <begin position="12"/>
        <end position="92"/>
    </location>
</feature>
<gene>
    <name evidence="13" type="primary">LOC100835908</name>
    <name evidence="12" type="ORF">BRADI_5g22842v3</name>
</gene>
<dbReference type="Gene3D" id="1.10.8.430">
    <property type="entry name" value="Helical domain of apoptotic protease-activating factors"/>
    <property type="match status" value="1"/>
</dbReference>
<keyword evidence="6" id="KW-0067">ATP-binding</keyword>
<dbReference type="InterPro" id="IPR032675">
    <property type="entry name" value="LRR_dom_sf"/>
</dbReference>
<feature type="region of interest" description="Disordered" evidence="7">
    <location>
        <begin position="1265"/>
        <end position="1284"/>
    </location>
</feature>
<dbReference type="OrthoDB" id="659430at2759"/>
<feature type="domain" description="Disease resistance protein winged helix" evidence="10">
    <location>
        <begin position="568"/>
        <end position="639"/>
    </location>
</feature>
<dbReference type="EnsemblPlants" id="KQJ84790">
    <property type="protein sequence ID" value="KQJ84790"/>
    <property type="gene ID" value="BRADI_5g22842v3"/>
</dbReference>
<keyword evidence="5" id="KW-0611">Plant defense</keyword>
<dbReference type="Gene3D" id="1.20.5.4130">
    <property type="match status" value="1"/>
</dbReference>
<dbReference type="STRING" id="15368.A0A0Q3EAB5"/>
<dbReference type="GO" id="GO:0043531">
    <property type="term" value="F:ADP binding"/>
    <property type="evidence" value="ECO:0007669"/>
    <property type="project" value="InterPro"/>
</dbReference>
<feature type="domain" description="R13L1/DRL21-like LRR repeat region" evidence="11">
    <location>
        <begin position="846"/>
        <end position="959"/>
    </location>
</feature>
<dbReference type="EMBL" id="CM000884">
    <property type="protein sequence ID" value="KQJ84790.1"/>
    <property type="molecule type" value="Genomic_DNA"/>
</dbReference>
<reference evidence="12" key="2">
    <citation type="submission" date="2017-06" db="EMBL/GenBank/DDBJ databases">
        <title>WGS assembly of Brachypodium distachyon.</title>
        <authorList>
            <consortium name="The International Brachypodium Initiative"/>
            <person name="Lucas S."/>
            <person name="Harmon-Smith M."/>
            <person name="Lail K."/>
            <person name="Tice H."/>
            <person name="Grimwood J."/>
            <person name="Bruce D."/>
            <person name="Barry K."/>
            <person name="Shu S."/>
            <person name="Lindquist E."/>
            <person name="Wang M."/>
            <person name="Pitluck S."/>
            <person name="Vogel J.P."/>
            <person name="Garvin D.F."/>
            <person name="Mockler T.C."/>
            <person name="Schmutz J."/>
            <person name="Rokhsar D."/>
            <person name="Bevan M.W."/>
        </authorList>
    </citation>
    <scope>NUCLEOTIDE SEQUENCE</scope>
    <source>
        <strain evidence="12">Bd21</strain>
    </source>
</reference>
<dbReference type="Pfam" id="PF00931">
    <property type="entry name" value="NB-ARC"/>
    <property type="match status" value="1"/>
</dbReference>
<dbReference type="SUPFAM" id="SSF52540">
    <property type="entry name" value="P-loop containing nucleoside triphosphate hydrolases"/>
    <property type="match status" value="1"/>
</dbReference>
<dbReference type="GeneID" id="100835908"/>
<dbReference type="Gene3D" id="3.40.50.300">
    <property type="entry name" value="P-loop containing nucleotide triphosphate hydrolases"/>
    <property type="match status" value="1"/>
</dbReference>
<keyword evidence="14" id="KW-1185">Reference proteome</keyword>
<sequence>METVGLPAASWVVGKALSPLSGGVLEAWGASSMLGSNMEALKMQLLYAQAMLNNVRGREIHNPALGEMLDKLRQLAYGAEDVLDELDYFRIQDELDGTYHAADAHAAGCVQDLALNVRHTARSCVNKLKFPVCSPTARRAVPDEQHDGGKQGCLSGLRSCGRREISSSSPPPANQLGVQEVNGGCMPKAAHNVGKYLPCCSLLPSVDHDAQTGMVSNSNTNGNKHRFRFACAGPSKIKQTNHETKIPKLKFHRVEMSRKILEITEQLKPVCAQVFNILNLEIMNSSQTPNKGIGVDRPKTSPQIIEPKLYGREHQKDIVIDEIVKGECCELTVLPIVGPGGIGKTTFTKHIYEQMKSHFHVPIWICVSLDFDANRLAKDILKKIPEVNNENKNCSDEELIEQRLKGKRVLLVLDDVWQHHENEWKKLLALFKQDGAKGNMVIVTTRIPGVANTVKTTKCLVELEHLCPKDIKSFFEECVFGDQKPWADHPKLSDVGSKIVDKLKGSPLAAKTVGRLLRNKLTLNHWRSVLESKEWESQTSDDDIMPALKLSYDYLPFHLQKCFSFCSLFPEDYEFGSEELVHLWIGIDILRSYDQKRKRIEDVGLCYLNELVNHGFFKMNKKEDGRPYYVIHDLLHELAVNVSSHECISIYSSNARGIQIPPTVRHLSIIVDNTDVKNKMSFEDYDGNLTALTKCLNVENLHTLMLFGDYNGSFAKTFGDLFLEARALRVIFFNKAAYNVEDILHNFSKLVHLRYLRIKSKNYGKLCLPSSLFRLYHLEVIDLKDVYYCLSTNRHLGNLVKLRHFLVSKNRFKYHSDIYGVGKLKFLQELKEFRVGKESKGFEPSQLGPLREIGGSLHIYNIEKVQTKEEANDLKLIHKNHVRELILEWDAMQSNRDPVQEENVLASLVPHCDLQELCIKGHGGTNCPTWLCANLSVKNLESLCLDGVSWKNLPLVGELWMVTEPGEEYQDCSSISPPSFHNLKKLELKGISILAKWVGNDTCPFFSHLEVLIIKDCSKLMELPFSQPTGCQAGEWEEKMALFPKLHELIIEDCPNLESLPPIPWRGDAPFSVSIERVGSVIEQLAYGTKYRLKLNLQITGKDGGQGDVFWNALNFSNLTDLKELHMNKIPPLPLDDLLVLTSLKVITISNSSSVLLPVEGEDHGSYQFPVEDLEIITSDTSGKELTLLLSFLPNLSKLTIHECENITALGVVEHAETVSGEQQQQTGVGEEEPITAAAAEGLLLLPPRLQELWIEACPKVSLLPNPPPDDHAEAAARGGGGGGGLRRLRSLRSLHVYNSPEFLSSYSSSSSFPPFPTCLQHLTLRRVKYMETLQDLSNLTSLTELTLNIPGDSRSDGLWPLLAHGRLTQLSLYTTSDFFAGSDPSRPHDAEVFSSSSKLVDLATASNTGFLAAPICSLFSSTLTRLQLSLDKEAERLTKEQEEALQLLTSLQVLCFLFGEKLQRLPAGLHKLISLKKLRIMWCSAIRSLPSLPSSLQELQIQTCGAIKSLPNTLPSSLERLEIFYCGAIKSLPKDGLPSSMQELVVCSGNSEELKRECRKLTGTIPIIRA</sequence>
<dbReference type="InterPro" id="IPR058922">
    <property type="entry name" value="WHD_DRP"/>
</dbReference>
<dbReference type="RefSeq" id="XP_014751388.1">
    <property type="nucleotide sequence ID" value="XM_014895902.2"/>
</dbReference>
<dbReference type="Gramene" id="KQJ84790">
    <property type="protein sequence ID" value="KQJ84790"/>
    <property type="gene ID" value="BRADI_5g22842v3"/>
</dbReference>
<dbReference type="ExpressionAtlas" id="A0A0Q3EAB5">
    <property type="expression patterns" value="baseline and differential"/>
</dbReference>
<dbReference type="InterPro" id="IPR042197">
    <property type="entry name" value="Apaf_helical"/>
</dbReference>
<dbReference type="Pfam" id="PF18052">
    <property type="entry name" value="Rx_N"/>
    <property type="match status" value="1"/>
</dbReference>
<accession>A0A0Q3EAB5</accession>
<dbReference type="InterPro" id="IPR027417">
    <property type="entry name" value="P-loop_NTPase"/>
</dbReference>
<evidence type="ECO:0008006" key="15">
    <source>
        <dbReference type="Google" id="ProtNLM"/>
    </source>
</evidence>
<dbReference type="Proteomes" id="UP000008810">
    <property type="component" value="Chromosome 5"/>
</dbReference>
<feature type="domain" description="NB-ARC" evidence="8">
    <location>
        <begin position="313"/>
        <end position="481"/>
    </location>
</feature>
<keyword evidence="4" id="KW-0547">Nucleotide-binding</keyword>
<evidence type="ECO:0000259" key="10">
    <source>
        <dbReference type="Pfam" id="PF23559"/>
    </source>
</evidence>
<evidence type="ECO:0000256" key="2">
    <source>
        <dbReference type="ARBA" id="ARBA00022614"/>
    </source>
</evidence>
<comment type="similarity">
    <text evidence="1">Belongs to the disease resistance NB-LRR family.</text>
</comment>
<organism evidence="12">
    <name type="scientific">Brachypodium distachyon</name>
    <name type="common">Purple false brome</name>
    <name type="synonym">Trachynia distachya</name>
    <dbReference type="NCBI Taxonomy" id="15368"/>
    <lineage>
        <taxon>Eukaryota</taxon>
        <taxon>Viridiplantae</taxon>
        <taxon>Streptophyta</taxon>
        <taxon>Embryophyta</taxon>
        <taxon>Tracheophyta</taxon>
        <taxon>Spermatophyta</taxon>
        <taxon>Magnoliopsida</taxon>
        <taxon>Liliopsida</taxon>
        <taxon>Poales</taxon>
        <taxon>Poaceae</taxon>
        <taxon>BOP clade</taxon>
        <taxon>Pooideae</taxon>
        <taxon>Stipodae</taxon>
        <taxon>Brachypodieae</taxon>
        <taxon>Brachypodium</taxon>
    </lineage>
</organism>
<evidence type="ECO:0000259" key="9">
    <source>
        <dbReference type="Pfam" id="PF18052"/>
    </source>
</evidence>
<dbReference type="KEGG" id="bdi:100835908"/>
<keyword evidence="3" id="KW-0677">Repeat</keyword>
<reference evidence="12 13" key="1">
    <citation type="journal article" date="2010" name="Nature">
        <title>Genome sequencing and analysis of the model grass Brachypodium distachyon.</title>
        <authorList>
            <consortium name="International Brachypodium Initiative"/>
        </authorList>
    </citation>
    <scope>NUCLEOTIDE SEQUENCE [LARGE SCALE GENOMIC DNA]</scope>
    <source>
        <strain evidence="12">Bd21</strain>
        <strain evidence="13">cv. Bd21</strain>
    </source>
</reference>
<reference evidence="13" key="3">
    <citation type="submission" date="2018-08" db="UniProtKB">
        <authorList>
            <consortium name="EnsemblPlants"/>
        </authorList>
    </citation>
    <scope>IDENTIFICATION</scope>
    <source>
        <strain evidence="13">cv. Bd21</strain>
    </source>
</reference>
<evidence type="ECO:0000256" key="6">
    <source>
        <dbReference type="ARBA" id="ARBA00022840"/>
    </source>
</evidence>
<evidence type="ECO:0000313" key="12">
    <source>
        <dbReference type="EMBL" id="KQJ84790.1"/>
    </source>
</evidence>
<dbReference type="PRINTS" id="PR00364">
    <property type="entry name" value="DISEASERSIST"/>
</dbReference>
<dbReference type="InterPro" id="IPR002182">
    <property type="entry name" value="NB-ARC"/>
</dbReference>
<dbReference type="Pfam" id="PF25019">
    <property type="entry name" value="LRR_R13L1-DRL21"/>
    <property type="match status" value="1"/>
</dbReference>
<dbReference type="RefSeq" id="XP_024311190.1">
    <property type="nucleotide sequence ID" value="XM_024455422.1"/>
</dbReference>
<keyword evidence="2" id="KW-0433">Leucine-rich repeat</keyword>
<name>A0A0Q3EAB5_BRADI</name>
<dbReference type="GO" id="GO:0005524">
    <property type="term" value="F:ATP binding"/>
    <property type="evidence" value="ECO:0007669"/>
    <property type="project" value="UniProtKB-KW"/>
</dbReference>
<evidence type="ECO:0000256" key="5">
    <source>
        <dbReference type="ARBA" id="ARBA00022821"/>
    </source>
</evidence>
<evidence type="ECO:0000256" key="3">
    <source>
        <dbReference type="ARBA" id="ARBA00022737"/>
    </source>
</evidence>
<proteinExistence type="inferred from homology"/>
<dbReference type="SUPFAM" id="SSF52058">
    <property type="entry name" value="L domain-like"/>
    <property type="match status" value="2"/>
</dbReference>
<dbReference type="Pfam" id="PF23559">
    <property type="entry name" value="WHD_DRP"/>
    <property type="match status" value="1"/>
</dbReference>
<evidence type="ECO:0000313" key="13">
    <source>
        <dbReference type="EnsemblPlants" id="KQJ84790"/>
    </source>
</evidence>
<evidence type="ECO:0000313" key="14">
    <source>
        <dbReference type="Proteomes" id="UP000008810"/>
    </source>
</evidence>
<dbReference type="PANTHER" id="PTHR36766:SF70">
    <property type="entry name" value="DISEASE RESISTANCE PROTEIN RGA4"/>
    <property type="match status" value="1"/>
</dbReference>
<dbReference type="InterPro" id="IPR056789">
    <property type="entry name" value="LRR_R13L1-DRL21"/>
</dbReference>
<evidence type="ECO:0000256" key="7">
    <source>
        <dbReference type="SAM" id="MobiDB-lite"/>
    </source>
</evidence>
<dbReference type="GO" id="GO:0098542">
    <property type="term" value="P:defense response to other organism"/>
    <property type="evidence" value="ECO:0000318"/>
    <property type="project" value="GO_Central"/>
</dbReference>
<dbReference type="PANTHER" id="PTHR36766">
    <property type="entry name" value="PLANT BROAD-SPECTRUM MILDEW RESISTANCE PROTEIN RPW8"/>
    <property type="match status" value="1"/>
</dbReference>